<dbReference type="EMBL" id="JFFI01001038">
    <property type="protein sequence ID" value="KXH63780.1"/>
    <property type="molecule type" value="Genomic_DNA"/>
</dbReference>
<gene>
    <name evidence="6" type="ORF">CSAL01_00038</name>
</gene>
<dbReference type="PANTHER" id="PTHR45348">
    <property type="entry name" value="HYPOTHETICAL OXIDOREDUCTASE (EUROFUNG)"/>
    <property type="match status" value="1"/>
</dbReference>
<dbReference type="InterPro" id="IPR036291">
    <property type="entry name" value="NAD(P)-bd_dom_sf"/>
</dbReference>
<keyword evidence="7" id="KW-1185">Reference proteome</keyword>
<dbReference type="Pfam" id="PF03959">
    <property type="entry name" value="FSH1"/>
    <property type="match status" value="1"/>
</dbReference>
<evidence type="ECO:0000259" key="5">
    <source>
        <dbReference type="SMART" id="SM00829"/>
    </source>
</evidence>
<dbReference type="Gene3D" id="3.40.50.720">
    <property type="entry name" value="NAD(P)-binding Rossmann-like Domain"/>
    <property type="match status" value="1"/>
</dbReference>
<evidence type="ECO:0000256" key="2">
    <source>
        <dbReference type="ARBA" id="ARBA00022741"/>
    </source>
</evidence>
<dbReference type="InterPro" id="IPR013154">
    <property type="entry name" value="ADH-like_N"/>
</dbReference>
<dbReference type="Pfam" id="PF08240">
    <property type="entry name" value="ADH_N"/>
    <property type="match status" value="1"/>
</dbReference>
<keyword evidence="4" id="KW-0560">Oxidoreductase</keyword>
<dbReference type="InterPro" id="IPR047122">
    <property type="entry name" value="Trans-enoyl_RdTase-like"/>
</dbReference>
<evidence type="ECO:0000256" key="4">
    <source>
        <dbReference type="ARBA" id="ARBA00023002"/>
    </source>
</evidence>
<dbReference type="PANTHER" id="PTHR45348:SF1">
    <property type="entry name" value="TRANS-ENOYL REDUCTASE STHE"/>
    <property type="match status" value="1"/>
</dbReference>
<comment type="similarity">
    <text evidence="1">Belongs to the zinc-containing alcohol dehydrogenase family.</text>
</comment>
<dbReference type="AlphaFoldDB" id="A0A135UTN9"/>
<accession>A0A135UTN9</accession>
<dbReference type="InterPro" id="IPR020843">
    <property type="entry name" value="ER"/>
</dbReference>
<keyword evidence="2" id="KW-0547">Nucleotide-binding</keyword>
<dbReference type="Gene3D" id="3.90.180.10">
    <property type="entry name" value="Medium-chain alcohol dehydrogenases, catalytic domain"/>
    <property type="match status" value="1"/>
</dbReference>
<dbReference type="InterPro" id="IPR005645">
    <property type="entry name" value="FSH-like_dom"/>
</dbReference>
<dbReference type="CDD" id="cd08249">
    <property type="entry name" value="enoyl_reductase_like"/>
    <property type="match status" value="1"/>
</dbReference>
<keyword evidence="3" id="KW-0521">NADP</keyword>
<reference evidence="6 7" key="1">
    <citation type="submission" date="2014-02" db="EMBL/GenBank/DDBJ databases">
        <title>The genome sequence of Colletotrichum salicis CBS 607.94.</title>
        <authorList>
            <person name="Baroncelli R."/>
            <person name="Thon M.R."/>
        </authorList>
    </citation>
    <scope>NUCLEOTIDE SEQUENCE [LARGE SCALE GENOMIC DNA]</scope>
    <source>
        <strain evidence="6 7">CBS 607.94</strain>
    </source>
</reference>
<dbReference type="Gene3D" id="3.40.50.1820">
    <property type="entry name" value="alpha/beta hydrolase"/>
    <property type="match status" value="1"/>
</dbReference>
<dbReference type="SUPFAM" id="SSF51735">
    <property type="entry name" value="NAD(P)-binding Rossmann-fold domains"/>
    <property type="match status" value="1"/>
</dbReference>
<dbReference type="SUPFAM" id="SSF53474">
    <property type="entry name" value="alpha/beta-Hydrolases"/>
    <property type="match status" value="1"/>
</dbReference>
<name>A0A135UTN9_9PEZI</name>
<evidence type="ECO:0000313" key="6">
    <source>
        <dbReference type="EMBL" id="KXH63780.1"/>
    </source>
</evidence>
<evidence type="ECO:0000256" key="3">
    <source>
        <dbReference type="ARBA" id="ARBA00022857"/>
    </source>
</evidence>
<dbReference type="SUPFAM" id="SSF50129">
    <property type="entry name" value="GroES-like"/>
    <property type="match status" value="1"/>
</dbReference>
<dbReference type="GO" id="GO:0016651">
    <property type="term" value="F:oxidoreductase activity, acting on NAD(P)H"/>
    <property type="evidence" value="ECO:0007669"/>
    <property type="project" value="InterPro"/>
</dbReference>
<proteinExistence type="inferred from homology"/>
<dbReference type="SMART" id="SM00829">
    <property type="entry name" value="PKS_ER"/>
    <property type="match status" value="1"/>
</dbReference>
<evidence type="ECO:0000313" key="7">
    <source>
        <dbReference type="Proteomes" id="UP000070121"/>
    </source>
</evidence>
<feature type="domain" description="Enoyl reductase (ER)" evidence="5">
    <location>
        <begin position="23"/>
        <end position="355"/>
    </location>
</feature>
<evidence type="ECO:0000256" key="1">
    <source>
        <dbReference type="ARBA" id="ARBA00008072"/>
    </source>
</evidence>
<dbReference type="OrthoDB" id="48317at2759"/>
<comment type="caution">
    <text evidence="6">The sequence shown here is derived from an EMBL/GenBank/DDBJ whole genome shotgun (WGS) entry which is preliminary data.</text>
</comment>
<dbReference type="STRING" id="1209931.A0A135UTN9"/>
<dbReference type="Proteomes" id="UP000070121">
    <property type="component" value="Unassembled WGS sequence"/>
</dbReference>
<dbReference type="GO" id="GO:0000166">
    <property type="term" value="F:nucleotide binding"/>
    <property type="evidence" value="ECO:0007669"/>
    <property type="project" value="UniProtKB-KW"/>
</dbReference>
<sequence>MGSLSHRNFVPPTTQKAIVVNDKDEVVIWDEAPCPKIPADQVMVRVEAVGLNPSDTKMRGAFATKFGILGADFAGTVVAVGDGVDDIVVGDRVFGAQNEMYGATPERGAFCEYAVTRGKMWAKIPESWSTEAAASLPVGVSTAGIAMKLLGLPLPGQEVAKPAPVLVYGASTATATIAMQMLKLSGLDPIAICSPKNFDLAKRNHAVEVFDRNDKELANKIKTYTKGNLKYALDCITTVESTAFCYAAIGRGGGKYVSLDPWQQHAATRKVVTADFTVGPRIFGEGCTWPEPYKSDPSEELRVFGVSVWETVEKLVDEGNLQHHPLRVLDGGFEAILAGMEMVHNKVLSGEKVVVRRAISIKDIVTMVTSLKRSPSRAILCIHGGGASPDIFRFQLAGFRAALKEDFEFVFATGPHVAVPGPDVLPFFAGMKSFYSWFRKGAIDTQGEVTVFNEAIKMAVEDWQLENEHVKIVGVLGFSQGGLASTVLLWEQEMGLLPWLPRLEFGVLVCCAYSDVATDYIRGKSDGGEIAKISVPTLHLHGSQDCNLGEARDTLETHYSSKASHVINFEGGHHIPQKREDIVKMTNHIRHLGKRDNMH</sequence>
<dbReference type="InterPro" id="IPR029058">
    <property type="entry name" value="AB_hydrolase_fold"/>
</dbReference>
<protein>
    <submittedName>
        <fullName evidence="6">Alcohol dehydrogenase GroES-like domain-containing protein</fullName>
    </submittedName>
</protein>
<organism evidence="6 7">
    <name type="scientific">Colletotrichum salicis</name>
    <dbReference type="NCBI Taxonomy" id="1209931"/>
    <lineage>
        <taxon>Eukaryota</taxon>
        <taxon>Fungi</taxon>
        <taxon>Dikarya</taxon>
        <taxon>Ascomycota</taxon>
        <taxon>Pezizomycotina</taxon>
        <taxon>Sordariomycetes</taxon>
        <taxon>Hypocreomycetidae</taxon>
        <taxon>Glomerellales</taxon>
        <taxon>Glomerellaceae</taxon>
        <taxon>Colletotrichum</taxon>
        <taxon>Colletotrichum acutatum species complex</taxon>
    </lineage>
</organism>
<dbReference type="InterPro" id="IPR011032">
    <property type="entry name" value="GroES-like_sf"/>
</dbReference>